<protein>
    <submittedName>
        <fullName evidence="2">Toxin coregulated pilus biosynthesis protein E</fullName>
    </submittedName>
</protein>
<reference evidence="3" key="1">
    <citation type="submission" date="2016-12" db="EMBL/GenBank/DDBJ databases">
        <authorList>
            <person name="Rodrigo-Torres L."/>
            <person name="Arahal R.D."/>
            <person name="Lucena T."/>
        </authorList>
    </citation>
    <scope>NUCLEOTIDE SEQUENCE [LARGE SCALE GENOMIC DNA]</scope>
</reference>
<dbReference type="RefSeq" id="WP_073580691.1">
    <property type="nucleotide sequence ID" value="NZ_AP024897.1"/>
</dbReference>
<keyword evidence="3" id="KW-1185">Reference proteome</keyword>
<proteinExistence type="predicted"/>
<name>A0A1M7YSH2_9VIBR</name>
<dbReference type="InterPro" id="IPR003004">
    <property type="entry name" value="GspF/PilC"/>
</dbReference>
<dbReference type="PANTHER" id="PTHR30012">
    <property type="entry name" value="GENERAL SECRETION PATHWAY PROTEIN"/>
    <property type="match status" value="1"/>
</dbReference>
<keyword evidence="1" id="KW-1133">Transmembrane helix</keyword>
<keyword evidence="1" id="KW-0472">Membrane</keyword>
<organism evidence="2 3">
    <name type="scientific">Vibrio quintilis</name>
    <dbReference type="NCBI Taxonomy" id="1117707"/>
    <lineage>
        <taxon>Bacteria</taxon>
        <taxon>Pseudomonadati</taxon>
        <taxon>Pseudomonadota</taxon>
        <taxon>Gammaproteobacteria</taxon>
        <taxon>Vibrionales</taxon>
        <taxon>Vibrionaceae</taxon>
        <taxon>Vibrio</taxon>
    </lineage>
</organism>
<dbReference type="PANTHER" id="PTHR30012:SF0">
    <property type="entry name" value="TYPE II SECRETION SYSTEM PROTEIN F-RELATED"/>
    <property type="match status" value="1"/>
</dbReference>
<dbReference type="Proteomes" id="UP000184600">
    <property type="component" value="Unassembled WGS sequence"/>
</dbReference>
<feature type="transmembrane region" description="Helical" evidence="1">
    <location>
        <begin position="334"/>
        <end position="355"/>
    </location>
</feature>
<accession>A0A1M7YSH2</accession>
<dbReference type="AlphaFoldDB" id="A0A1M7YSH2"/>
<dbReference type="EMBL" id="FRFG01000015">
    <property type="protein sequence ID" value="SHO55562.1"/>
    <property type="molecule type" value="Genomic_DNA"/>
</dbReference>
<sequence length="360" mass="39933">MNNQFSPAAFKNWFVFIYTEMKKLWHWPKSHQEETLSTLSLLLKNKVYLKDAANLLIAYGTKKERVIGAKINRYMEDGITIDAVLESDLSLPAYEALSAGIYADNMEEGLDNAVEALKLSQSLSWALLWYFIKPIGGVVLACAMTAGYSAKILPVLEKTVKREQLPGLSIAVDYIGRFIYAYGGSILLALLCFLSLMLFSLPVHTGVLRDKLDRFPVYKQYRILVSAALLASLSNLTNSRVSLDESLKKIKQVASPYVASHLAKMIETIDDGEANVGLILDSGLLLEDQVQVLKILGQNSSTEIILRSSAVIHQNRLTTTVRRVKEYGEAVLKIGGYSLMLATFLGLALSVLSIISNIRY</sequence>
<evidence type="ECO:0000313" key="2">
    <source>
        <dbReference type="EMBL" id="SHO55562.1"/>
    </source>
</evidence>
<feature type="transmembrane region" description="Helical" evidence="1">
    <location>
        <begin position="127"/>
        <end position="148"/>
    </location>
</feature>
<keyword evidence="1" id="KW-0812">Transmembrane</keyword>
<feature type="transmembrane region" description="Helical" evidence="1">
    <location>
        <begin position="179"/>
        <end position="201"/>
    </location>
</feature>
<dbReference type="OrthoDB" id="5895881at2"/>
<evidence type="ECO:0000256" key="1">
    <source>
        <dbReference type="SAM" id="Phobius"/>
    </source>
</evidence>
<dbReference type="STRING" id="1117707.VQ7734_01298"/>
<evidence type="ECO:0000313" key="3">
    <source>
        <dbReference type="Proteomes" id="UP000184600"/>
    </source>
</evidence>
<gene>
    <name evidence="2" type="primary">tcpE</name>
    <name evidence="2" type="ORF">VQ7734_01298</name>
</gene>